<dbReference type="SUPFAM" id="SSF55073">
    <property type="entry name" value="Nucleotide cyclase"/>
    <property type="match status" value="1"/>
</dbReference>
<evidence type="ECO:0000259" key="1">
    <source>
        <dbReference type="PROSITE" id="PS50006"/>
    </source>
</evidence>
<reference evidence="3" key="1">
    <citation type="submission" date="2021-03" db="EMBL/GenBank/DDBJ databases">
        <authorList>
            <person name="Wang G."/>
        </authorList>
    </citation>
    <scope>NUCLEOTIDE SEQUENCE</scope>
    <source>
        <strain evidence="3">KCTC 12899</strain>
    </source>
</reference>
<name>A0A8J7Q5A3_9BACT</name>
<dbReference type="Gene3D" id="3.30.450.40">
    <property type="match status" value="1"/>
</dbReference>
<dbReference type="Pfam" id="PF01590">
    <property type="entry name" value="GAF"/>
    <property type="match status" value="1"/>
</dbReference>
<dbReference type="SUPFAM" id="SSF55781">
    <property type="entry name" value="GAF domain-like"/>
    <property type="match status" value="1"/>
</dbReference>
<gene>
    <name evidence="3" type="ORF">J3U88_06930</name>
</gene>
<dbReference type="InterPro" id="IPR003018">
    <property type="entry name" value="GAF"/>
</dbReference>
<organism evidence="3 4">
    <name type="scientific">Acanthopleuribacter pedis</name>
    <dbReference type="NCBI Taxonomy" id="442870"/>
    <lineage>
        <taxon>Bacteria</taxon>
        <taxon>Pseudomonadati</taxon>
        <taxon>Acidobacteriota</taxon>
        <taxon>Holophagae</taxon>
        <taxon>Acanthopleuribacterales</taxon>
        <taxon>Acanthopleuribacteraceae</taxon>
        <taxon>Acanthopleuribacter</taxon>
    </lineage>
</organism>
<dbReference type="Gene3D" id="3.30.70.1230">
    <property type="entry name" value="Nucleotide cyclase"/>
    <property type="match status" value="1"/>
</dbReference>
<dbReference type="InterPro" id="IPR001054">
    <property type="entry name" value="A/G_cyclase"/>
</dbReference>
<dbReference type="PANTHER" id="PTHR43081:SF1">
    <property type="entry name" value="ADENYLATE CYCLASE, TERMINAL-DIFFERENTIATION SPECIFIC"/>
    <property type="match status" value="1"/>
</dbReference>
<dbReference type="InterPro" id="IPR029787">
    <property type="entry name" value="Nucleotide_cyclase"/>
</dbReference>
<evidence type="ECO:0000313" key="4">
    <source>
        <dbReference type="Proteomes" id="UP000664417"/>
    </source>
</evidence>
<feature type="domain" description="Guanylate cyclase" evidence="2">
    <location>
        <begin position="359"/>
        <end position="489"/>
    </location>
</feature>
<comment type="caution">
    <text evidence="3">The sequence shown here is derived from an EMBL/GenBank/DDBJ whole genome shotgun (WGS) entry which is preliminary data.</text>
</comment>
<dbReference type="Pfam" id="PF00498">
    <property type="entry name" value="FHA"/>
    <property type="match status" value="1"/>
</dbReference>
<dbReference type="AlphaFoldDB" id="A0A8J7Q5A3"/>
<dbReference type="InterPro" id="IPR050697">
    <property type="entry name" value="Adenylyl/Guanylyl_Cyclase_3/4"/>
</dbReference>
<dbReference type="Gene3D" id="2.60.200.20">
    <property type="match status" value="1"/>
</dbReference>
<dbReference type="InterPro" id="IPR008984">
    <property type="entry name" value="SMAD_FHA_dom_sf"/>
</dbReference>
<accession>A0A8J7Q5A3</accession>
<dbReference type="InterPro" id="IPR000253">
    <property type="entry name" value="FHA_dom"/>
</dbReference>
<dbReference type="InterPro" id="IPR029016">
    <property type="entry name" value="GAF-like_dom_sf"/>
</dbReference>
<feature type="domain" description="FHA" evidence="1">
    <location>
        <begin position="23"/>
        <end position="72"/>
    </location>
</feature>
<protein>
    <submittedName>
        <fullName evidence="3">FHA domain-containing protein</fullName>
    </submittedName>
</protein>
<dbReference type="CDD" id="cd07302">
    <property type="entry name" value="CHD"/>
    <property type="match status" value="1"/>
</dbReference>
<dbReference type="EMBL" id="JAFREP010000005">
    <property type="protein sequence ID" value="MBO1318181.1"/>
    <property type="molecule type" value="Genomic_DNA"/>
</dbReference>
<proteinExistence type="predicted"/>
<dbReference type="Proteomes" id="UP000664417">
    <property type="component" value="Unassembled WGS sequence"/>
</dbReference>
<evidence type="ECO:0000313" key="3">
    <source>
        <dbReference type="EMBL" id="MBO1318181.1"/>
    </source>
</evidence>
<evidence type="ECO:0000259" key="2">
    <source>
        <dbReference type="PROSITE" id="PS50125"/>
    </source>
</evidence>
<dbReference type="GO" id="GO:0006171">
    <property type="term" value="P:cAMP biosynthetic process"/>
    <property type="evidence" value="ECO:0007669"/>
    <property type="project" value="TreeGrafter"/>
</dbReference>
<dbReference type="PROSITE" id="PS50125">
    <property type="entry name" value="GUANYLATE_CYCLASE_2"/>
    <property type="match status" value="1"/>
</dbReference>
<keyword evidence="4" id="KW-1185">Reference proteome</keyword>
<dbReference type="Pfam" id="PF00211">
    <property type="entry name" value="Guanylate_cyc"/>
    <property type="match status" value="1"/>
</dbReference>
<dbReference type="SMART" id="SM00240">
    <property type="entry name" value="FHA"/>
    <property type="match status" value="1"/>
</dbReference>
<dbReference type="PROSITE" id="PS50006">
    <property type="entry name" value="FHA_DOMAIN"/>
    <property type="match status" value="1"/>
</dbReference>
<dbReference type="RefSeq" id="WP_207857815.1">
    <property type="nucleotide sequence ID" value="NZ_JAFREP010000005.1"/>
</dbReference>
<dbReference type="SMART" id="SM00065">
    <property type="entry name" value="GAF"/>
    <property type="match status" value="1"/>
</dbReference>
<dbReference type="SUPFAM" id="SSF49879">
    <property type="entry name" value="SMAD/FHA domain"/>
    <property type="match status" value="1"/>
</dbReference>
<dbReference type="CDD" id="cd00060">
    <property type="entry name" value="FHA"/>
    <property type="match status" value="1"/>
</dbReference>
<dbReference type="PANTHER" id="PTHR43081">
    <property type="entry name" value="ADENYLATE CYCLASE, TERMINAL-DIFFERENTIATION SPECIFIC-RELATED"/>
    <property type="match status" value="1"/>
</dbReference>
<dbReference type="GO" id="GO:0035556">
    <property type="term" value="P:intracellular signal transduction"/>
    <property type="evidence" value="ECO:0007669"/>
    <property type="project" value="InterPro"/>
</dbReference>
<dbReference type="GO" id="GO:0004016">
    <property type="term" value="F:adenylate cyclase activity"/>
    <property type="evidence" value="ECO:0007669"/>
    <property type="project" value="UniProtKB-ARBA"/>
</dbReference>
<sequence>MSYVLRYTVDGTEKEFPISGREIIVGRAPDCHLVLNQPGISRHHCKMTVESGGVFISDLKSKNGTRVNNIYIKRVQLGNGDQILVAEFMLGFHQAGPSTMPFPSEPERQSDQMVLLSDQKELHEEAGTIIRRVNDFQDIIASKDPRQDEAQRITTVLIKVAEALIAVNTLDQIIGKLMDLIFEHLPADRGFLMLRDENEQLVPKVVRHREHGESDNIEISRTIAEKALNDKMAILTTDAQVDPRFSAGESIRFLGIKSAMCVPLFHKEKTIGILYLDSPTSAAIFGPNDLDLLTAMANFSAVGIEQTQLNEKILQETSVRQRLERYHSPSIVNRILKNIAGGQSEGEEYNLRVQERDVTILFADIVGFTPFSEKFSPNRIAELLNEYFSAMTEVIFRYEGTLDKYIGDAIMAIFGAPNNMSDHPYRAVCTALGMMEQLEVINRNRPPSEQFAIRIGLNTGRAVAGDIGSIKRMEYTVLGNTVNMASRIESMACKAGQVVIGENTYMAVKDQFECINLGAIQLKGISEKVNVYRVLGFAK</sequence>
<dbReference type="SMART" id="SM00044">
    <property type="entry name" value="CYCc"/>
    <property type="match status" value="1"/>
</dbReference>